<organism evidence="1 2">
    <name type="scientific">Blattamonas nauphoetae</name>
    <dbReference type="NCBI Taxonomy" id="2049346"/>
    <lineage>
        <taxon>Eukaryota</taxon>
        <taxon>Metamonada</taxon>
        <taxon>Preaxostyla</taxon>
        <taxon>Oxymonadida</taxon>
        <taxon>Blattamonas</taxon>
    </lineage>
</organism>
<sequence length="163" mass="17562">MLTFQRYLFFVGAVSMWSLSPPLPSSLSITESPRSAAWGDTTTEPIHHPESIVVDGVNGKDESLCWVSASECGSVSGLSVRLPAQCERSLLMKTGTMSECTPQHAGNTIEIAGEGKALSILESSQVDSLLSMSSETVSIEDVGFTQHSLLLSRYRLESLLILI</sequence>
<keyword evidence="2" id="KW-1185">Reference proteome</keyword>
<dbReference type="EMBL" id="JARBJD010000421">
    <property type="protein sequence ID" value="KAK2942251.1"/>
    <property type="molecule type" value="Genomic_DNA"/>
</dbReference>
<name>A0ABQ9WUZ4_9EUKA</name>
<dbReference type="Proteomes" id="UP001281761">
    <property type="component" value="Unassembled WGS sequence"/>
</dbReference>
<evidence type="ECO:0000313" key="2">
    <source>
        <dbReference type="Proteomes" id="UP001281761"/>
    </source>
</evidence>
<gene>
    <name evidence="1" type="ORF">BLNAU_22820</name>
</gene>
<evidence type="ECO:0000313" key="1">
    <source>
        <dbReference type="EMBL" id="KAK2942251.1"/>
    </source>
</evidence>
<proteinExistence type="predicted"/>
<reference evidence="1 2" key="1">
    <citation type="journal article" date="2022" name="bioRxiv">
        <title>Genomics of Preaxostyla Flagellates Illuminates Evolutionary Transitions and the Path Towards Mitochondrial Loss.</title>
        <authorList>
            <person name="Novak L.V.F."/>
            <person name="Treitli S.C."/>
            <person name="Pyrih J."/>
            <person name="Halakuc P."/>
            <person name="Pipaliya S.V."/>
            <person name="Vacek V."/>
            <person name="Brzon O."/>
            <person name="Soukal P."/>
            <person name="Eme L."/>
            <person name="Dacks J.B."/>
            <person name="Karnkowska A."/>
            <person name="Elias M."/>
            <person name="Hampl V."/>
        </authorList>
    </citation>
    <scope>NUCLEOTIDE SEQUENCE [LARGE SCALE GENOMIC DNA]</scope>
    <source>
        <strain evidence="1">NAU3</strain>
        <tissue evidence="1">Gut</tissue>
    </source>
</reference>
<accession>A0ABQ9WUZ4</accession>
<comment type="caution">
    <text evidence="1">The sequence shown here is derived from an EMBL/GenBank/DDBJ whole genome shotgun (WGS) entry which is preliminary data.</text>
</comment>
<protein>
    <submittedName>
        <fullName evidence="1">Uncharacterized protein</fullName>
    </submittedName>
</protein>